<dbReference type="InterPro" id="IPR015915">
    <property type="entry name" value="Kelch-typ_b-propeller"/>
</dbReference>
<dbReference type="EMBL" id="JAZDWU010000011">
    <property type="protein sequence ID" value="KAK9987146.1"/>
    <property type="molecule type" value="Genomic_DNA"/>
</dbReference>
<evidence type="ECO:0000313" key="1">
    <source>
        <dbReference type="EMBL" id="KAK9987146.1"/>
    </source>
</evidence>
<name>A0AAW2BP94_9ROSI</name>
<dbReference type="Proteomes" id="UP001459277">
    <property type="component" value="Unassembled WGS sequence"/>
</dbReference>
<keyword evidence="2" id="KW-1185">Reference proteome</keyword>
<proteinExistence type="predicted"/>
<dbReference type="Pfam" id="PF07893">
    <property type="entry name" value="DUF1668"/>
    <property type="match status" value="1"/>
</dbReference>
<gene>
    <name evidence="1" type="ORF">SO802_032097</name>
</gene>
<organism evidence="1 2">
    <name type="scientific">Lithocarpus litseifolius</name>
    <dbReference type="NCBI Taxonomy" id="425828"/>
    <lineage>
        <taxon>Eukaryota</taxon>
        <taxon>Viridiplantae</taxon>
        <taxon>Streptophyta</taxon>
        <taxon>Embryophyta</taxon>
        <taxon>Tracheophyta</taxon>
        <taxon>Spermatophyta</taxon>
        <taxon>Magnoliopsida</taxon>
        <taxon>eudicotyledons</taxon>
        <taxon>Gunneridae</taxon>
        <taxon>Pentapetalae</taxon>
        <taxon>rosids</taxon>
        <taxon>fabids</taxon>
        <taxon>Fagales</taxon>
        <taxon>Fagaceae</taxon>
        <taxon>Lithocarpus</taxon>
    </lineage>
</organism>
<protein>
    <recommendedName>
        <fullName evidence="3">Kelch repeat-containing protein</fullName>
    </recommendedName>
</protein>
<evidence type="ECO:0000313" key="2">
    <source>
        <dbReference type="Proteomes" id="UP001459277"/>
    </source>
</evidence>
<dbReference type="Gene3D" id="2.120.10.80">
    <property type="entry name" value="Kelch-type beta propeller"/>
    <property type="match status" value="1"/>
</dbReference>
<evidence type="ECO:0008006" key="3">
    <source>
        <dbReference type="Google" id="ProtNLM"/>
    </source>
</evidence>
<dbReference type="SUPFAM" id="SSF117281">
    <property type="entry name" value="Kelch motif"/>
    <property type="match status" value="1"/>
</dbReference>
<accession>A0AAW2BP94</accession>
<comment type="caution">
    <text evidence="1">The sequence shown here is derived from an EMBL/GenBank/DDBJ whole genome shotgun (WGS) entry which is preliminary data.</text>
</comment>
<reference evidence="1 2" key="1">
    <citation type="submission" date="2024-01" db="EMBL/GenBank/DDBJ databases">
        <title>A telomere-to-telomere, gap-free genome of sweet tea (Lithocarpus litseifolius).</title>
        <authorList>
            <person name="Zhou J."/>
        </authorList>
    </citation>
    <scope>NUCLEOTIDE SEQUENCE [LARGE SCALE GENOMIC DNA]</scope>
    <source>
        <strain evidence="1">Zhou-2022a</strain>
        <tissue evidence="1">Leaf</tissue>
    </source>
</reference>
<dbReference type="InterPro" id="IPR012871">
    <property type="entry name" value="DUF1668_ORYSA"/>
</dbReference>
<sequence>MKAEMMNLELSKEAESLPSDLLPGPSERNKLYFFFWHVFSPVRYSLYEVDVSIPLPPPPSKEVQDDKIRNPRPLSPILRLKTGKYADDMCCVQLGSMLYFLGGEVNIKNPYIDEDVKKELAVRDLFPKDVYCFELANDHNYRELKAGTAMNSGKASPLAFVADDKIYVIGSSRWDSDENFAYFEMFDPKVDNWIILPNPPIRNVNTIWVGNVVVGRKALITALQPHETERLYCFDLDTHKWANTSIPDYLGKFSGDTQFVEYRLYGCYYNTVAALVPLEEEEIRSFNNSLSITAFIKSQRRWVWMLFVMFLRKCNTRQACFTWERCTFVM</sequence>
<dbReference type="AlphaFoldDB" id="A0AAW2BP94"/>